<keyword evidence="1" id="KW-0472">Membrane</keyword>
<accession>A0ABW3HD19</accession>
<dbReference type="InterPro" id="IPR025495">
    <property type="entry name" value="DUF4386"/>
</dbReference>
<evidence type="ECO:0000313" key="2">
    <source>
        <dbReference type="EMBL" id="MFD0948315.1"/>
    </source>
</evidence>
<proteinExistence type="predicted"/>
<feature type="transmembrane region" description="Helical" evidence="1">
    <location>
        <begin position="50"/>
        <end position="71"/>
    </location>
</feature>
<organism evidence="2 3">
    <name type="scientific">Sphingomonas canadensis</name>
    <dbReference type="NCBI Taxonomy" id="1219257"/>
    <lineage>
        <taxon>Bacteria</taxon>
        <taxon>Pseudomonadati</taxon>
        <taxon>Pseudomonadota</taxon>
        <taxon>Alphaproteobacteria</taxon>
        <taxon>Sphingomonadales</taxon>
        <taxon>Sphingomonadaceae</taxon>
        <taxon>Sphingomonas</taxon>
    </lineage>
</organism>
<feature type="transmembrane region" description="Helical" evidence="1">
    <location>
        <begin position="12"/>
        <end position="30"/>
    </location>
</feature>
<sequence length="227" mass="23859">MRIVTTARIAGLLYMIVVATGMFSLAYVPSQIMVDGDMAASIRNIAAQEALFRAGIAAGIVCYLAFLLLPVALHRLLEPAGPLAARLMLLFAVVSVSMALLNLGRRLDMLRAIEAGAAVPDVAAIAGAYSSGMMMVQIFWGLWLLPLGYLIVRAAPIPRLLGVLLILGCLGYLVRVAVFVLAPELGSAAWMQFVPLPAAAGEIGTALWLLIAGARPCAPLDHPAPSS</sequence>
<feature type="transmembrane region" description="Helical" evidence="1">
    <location>
        <begin position="123"/>
        <end position="148"/>
    </location>
</feature>
<dbReference type="EMBL" id="JBHTJG010000011">
    <property type="protein sequence ID" value="MFD0948315.1"/>
    <property type="molecule type" value="Genomic_DNA"/>
</dbReference>
<keyword evidence="1" id="KW-1133">Transmembrane helix</keyword>
<comment type="caution">
    <text evidence="2">The sequence shown here is derived from an EMBL/GenBank/DDBJ whole genome shotgun (WGS) entry which is preliminary data.</text>
</comment>
<name>A0ABW3HD19_9SPHN</name>
<feature type="transmembrane region" description="Helical" evidence="1">
    <location>
        <begin position="188"/>
        <end position="211"/>
    </location>
</feature>
<feature type="transmembrane region" description="Helical" evidence="1">
    <location>
        <begin position="160"/>
        <end position="182"/>
    </location>
</feature>
<evidence type="ECO:0000313" key="3">
    <source>
        <dbReference type="Proteomes" id="UP001596977"/>
    </source>
</evidence>
<dbReference type="Proteomes" id="UP001596977">
    <property type="component" value="Unassembled WGS sequence"/>
</dbReference>
<feature type="transmembrane region" description="Helical" evidence="1">
    <location>
        <begin position="83"/>
        <end position="103"/>
    </location>
</feature>
<dbReference type="Pfam" id="PF14329">
    <property type="entry name" value="DUF4386"/>
    <property type="match status" value="1"/>
</dbReference>
<keyword evidence="3" id="KW-1185">Reference proteome</keyword>
<dbReference type="RefSeq" id="WP_264946055.1">
    <property type="nucleotide sequence ID" value="NZ_JAPDRA010000011.1"/>
</dbReference>
<gene>
    <name evidence="2" type="ORF">ACFQ1E_18395</name>
</gene>
<evidence type="ECO:0000256" key="1">
    <source>
        <dbReference type="SAM" id="Phobius"/>
    </source>
</evidence>
<keyword evidence="1" id="KW-0812">Transmembrane</keyword>
<protein>
    <submittedName>
        <fullName evidence="2">DUF4386 domain-containing protein</fullName>
    </submittedName>
</protein>
<reference evidence="3" key="1">
    <citation type="journal article" date="2019" name="Int. J. Syst. Evol. Microbiol.">
        <title>The Global Catalogue of Microorganisms (GCM) 10K type strain sequencing project: providing services to taxonomists for standard genome sequencing and annotation.</title>
        <authorList>
            <consortium name="The Broad Institute Genomics Platform"/>
            <consortium name="The Broad Institute Genome Sequencing Center for Infectious Disease"/>
            <person name="Wu L."/>
            <person name="Ma J."/>
        </authorList>
    </citation>
    <scope>NUCLEOTIDE SEQUENCE [LARGE SCALE GENOMIC DNA]</scope>
    <source>
        <strain evidence="3">CCUG 62982</strain>
    </source>
</reference>